<dbReference type="PANTHER" id="PTHR43857">
    <property type="entry name" value="BLR7761 PROTEIN"/>
    <property type="match status" value="1"/>
</dbReference>
<evidence type="ECO:0000313" key="1">
    <source>
        <dbReference type="EMBL" id="RZT66146.1"/>
    </source>
</evidence>
<dbReference type="Proteomes" id="UP000291832">
    <property type="component" value="Unassembled WGS sequence"/>
</dbReference>
<name>A0A4Q7TY67_9MICO</name>
<gene>
    <name evidence="1" type="ORF">EV139_1575</name>
</gene>
<sequence length="133" mass="13750">MSQTRTLLSPPELHPSPGFSHVAIAPPGTTVHLAGQLALGPDFGLIGGDDLGAQTRAAMQNVGMALAAAGASWEHVVRRTIYTVHPTEFAVITAMIEEVQGSDQHPAQTIVGISGLAIPGTLIEIEVTAVIPD</sequence>
<dbReference type="CDD" id="cd00448">
    <property type="entry name" value="YjgF_YER057c_UK114_family"/>
    <property type="match status" value="1"/>
</dbReference>
<comment type="caution">
    <text evidence="1">The sequence shown here is derived from an EMBL/GenBank/DDBJ whole genome shotgun (WGS) entry which is preliminary data.</text>
</comment>
<dbReference type="AlphaFoldDB" id="A0A4Q7TY67"/>
<dbReference type="InterPro" id="IPR035959">
    <property type="entry name" value="RutC-like_sf"/>
</dbReference>
<protein>
    <submittedName>
        <fullName evidence="1">Enamine deaminase RidA (YjgF/YER057c/UK114 family)</fullName>
    </submittedName>
</protein>
<dbReference type="PANTHER" id="PTHR43857:SF1">
    <property type="entry name" value="YJGH FAMILY PROTEIN"/>
    <property type="match status" value="1"/>
</dbReference>
<proteinExistence type="predicted"/>
<accession>A0A4Q7TY67</accession>
<dbReference type="Pfam" id="PF01042">
    <property type="entry name" value="Ribonuc_L-PSP"/>
    <property type="match status" value="1"/>
</dbReference>
<dbReference type="EMBL" id="SHKI01000004">
    <property type="protein sequence ID" value="RZT66146.1"/>
    <property type="molecule type" value="Genomic_DNA"/>
</dbReference>
<dbReference type="RefSeq" id="WP_130453759.1">
    <property type="nucleotide sequence ID" value="NZ_QYAG01000001.1"/>
</dbReference>
<keyword evidence="2" id="KW-1185">Reference proteome</keyword>
<dbReference type="OrthoDB" id="3212792at2"/>
<reference evidence="1 2" key="1">
    <citation type="journal article" date="2015" name="Stand. Genomic Sci.">
        <title>Genomic Encyclopedia of Bacterial and Archaeal Type Strains, Phase III: the genomes of soil and plant-associated and newly described type strains.</title>
        <authorList>
            <person name="Whitman W.B."/>
            <person name="Woyke T."/>
            <person name="Klenk H.P."/>
            <person name="Zhou Y."/>
            <person name="Lilburn T.G."/>
            <person name="Beck B.J."/>
            <person name="De Vos P."/>
            <person name="Vandamme P."/>
            <person name="Eisen J.A."/>
            <person name="Garrity G."/>
            <person name="Hugenholtz P."/>
            <person name="Kyrpides N.C."/>
        </authorList>
    </citation>
    <scope>NUCLEOTIDE SEQUENCE [LARGE SCALE GENOMIC DNA]</scope>
    <source>
        <strain evidence="1 2">RF6</strain>
    </source>
</reference>
<dbReference type="InterPro" id="IPR006175">
    <property type="entry name" value="YjgF/YER057c/UK114"/>
</dbReference>
<organism evidence="1 2">
    <name type="scientific">Leucobacter luti</name>
    <dbReference type="NCBI Taxonomy" id="340320"/>
    <lineage>
        <taxon>Bacteria</taxon>
        <taxon>Bacillati</taxon>
        <taxon>Actinomycetota</taxon>
        <taxon>Actinomycetes</taxon>
        <taxon>Micrococcales</taxon>
        <taxon>Microbacteriaceae</taxon>
        <taxon>Leucobacter</taxon>
    </lineage>
</organism>
<dbReference type="Gene3D" id="3.30.1330.40">
    <property type="entry name" value="RutC-like"/>
    <property type="match status" value="1"/>
</dbReference>
<evidence type="ECO:0000313" key="2">
    <source>
        <dbReference type="Proteomes" id="UP000291832"/>
    </source>
</evidence>
<dbReference type="SUPFAM" id="SSF55298">
    <property type="entry name" value="YjgF-like"/>
    <property type="match status" value="1"/>
</dbReference>